<evidence type="ECO:0000259" key="2">
    <source>
        <dbReference type="PROSITE" id="PS50234"/>
    </source>
</evidence>
<dbReference type="STRING" id="97359.A0A550CH18"/>
<dbReference type="InterPro" id="IPR036465">
    <property type="entry name" value="vWFA_dom_sf"/>
</dbReference>
<dbReference type="EMBL" id="VDMD01000008">
    <property type="protein sequence ID" value="TRM64102.1"/>
    <property type="molecule type" value="Genomic_DNA"/>
</dbReference>
<dbReference type="PANTHER" id="PTHR47763:SF1">
    <property type="entry name" value="DUF659 DOMAIN-CONTAINING PROTEIN"/>
    <property type="match status" value="1"/>
</dbReference>
<feature type="domain" description="VWFA" evidence="2">
    <location>
        <begin position="38"/>
        <end position="242"/>
    </location>
</feature>
<dbReference type="Gene3D" id="3.40.50.410">
    <property type="entry name" value="von Willebrand factor, type A domain"/>
    <property type="match status" value="1"/>
</dbReference>
<accession>A0A550CH18</accession>
<dbReference type="Proteomes" id="UP000320762">
    <property type="component" value="Unassembled WGS sequence"/>
</dbReference>
<feature type="region of interest" description="Disordered" evidence="1">
    <location>
        <begin position="415"/>
        <end position="450"/>
    </location>
</feature>
<dbReference type="PROSITE" id="PS50234">
    <property type="entry name" value="VWFA"/>
    <property type="match status" value="1"/>
</dbReference>
<dbReference type="Pfam" id="PF00092">
    <property type="entry name" value="VWA"/>
    <property type="match status" value="1"/>
</dbReference>
<sequence length="471" mass="51188">MDEDMDYGDAHAVFAQEAAAMSSQQQQQPLDPDRKMLDLVFVQDCTGSQGSYISSATKNIEVICEHIFESGKLQQREDLRVGLVAFRDHPPQDHTYITRNFGFSSDISKVHRDLSGLYASGGGDGPEAVTAALADALQMDWRPTASKMIVLIADAPPHGIGEYGDGFDEGSPDGHDPLLLAREMAAHGITLFFVACEPALSGYSYATDFYNAITAITSGLMLPLTTADLLAHAIVGSVLENLDMERLVREVGVAVAQRILGNNESVDDVARELHEKLLLRNESTKKVVIESIYRESEEAAHNVQVFMNAASLKEARPLLKRVHGTRFTEKYLAARHSMNRGGYSSFYPATPPRTPAKDSSSPRSSTGSPPRKVATEFAAFGAPKEASVFGTAVARSPFSLAGGKAAFGGMRNAAVRPTFDDDDDDEEDGMRPGAIEEEDDGRQKVELREGSVSLEQARRIAMQSAWRGMRA</sequence>
<dbReference type="GO" id="GO:0004674">
    <property type="term" value="F:protein serine/threonine kinase activity"/>
    <property type="evidence" value="ECO:0007669"/>
    <property type="project" value="TreeGrafter"/>
</dbReference>
<evidence type="ECO:0000313" key="4">
    <source>
        <dbReference type="Proteomes" id="UP000320762"/>
    </source>
</evidence>
<proteinExistence type="predicted"/>
<protein>
    <recommendedName>
        <fullName evidence="2">VWFA domain-containing protein</fullName>
    </recommendedName>
</protein>
<name>A0A550CH18_9AGAR</name>
<dbReference type="GO" id="GO:0005737">
    <property type="term" value="C:cytoplasm"/>
    <property type="evidence" value="ECO:0007669"/>
    <property type="project" value="TreeGrafter"/>
</dbReference>
<reference evidence="3 4" key="1">
    <citation type="journal article" date="2019" name="New Phytol.">
        <title>Comparative genomics reveals unique wood-decay strategies and fruiting body development in the Schizophyllaceae.</title>
        <authorList>
            <person name="Almasi E."/>
            <person name="Sahu N."/>
            <person name="Krizsan K."/>
            <person name="Balint B."/>
            <person name="Kovacs G.M."/>
            <person name="Kiss B."/>
            <person name="Cseklye J."/>
            <person name="Drula E."/>
            <person name="Henrissat B."/>
            <person name="Nagy I."/>
            <person name="Chovatia M."/>
            <person name="Adam C."/>
            <person name="LaButti K."/>
            <person name="Lipzen A."/>
            <person name="Riley R."/>
            <person name="Grigoriev I.V."/>
            <person name="Nagy L.G."/>
        </authorList>
    </citation>
    <scope>NUCLEOTIDE SEQUENCE [LARGE SCALE GENOMIC DNA]</scope>
    <source>
        <strain evidence="3 4">NL-1724</strain>
    </source>
</reference>
<gene>
    <name evidence="3" type="ORF">BD626DRAFT_493783</name>
</gene>
<keyword evidence="4" id="KW-1185">Reference proteome</keyword>
<evidence type="ECO:0000256" key="1">
    <source>
        <dbReference type="SAM" id="MobiDB-lite"/>
    </source>
</evidence>
<dbReference type="InterPro" id="IPR052969">
    <property type="entry name" value="Thr-specific_kinase-like"/>
</dbReference>
<evidence type="ECO:0000313" key="3">
    <source>
        <dbReference type="EMBL" id="TRM64102.1"/>
    </source>
</evidence>
<dbReference type="SUPFAM" id="SSF53300">
    <property type="entry name" value="vWA-like"/>
    <property type="match status" value="1"/>
</dbReference>
<organism evidence="3 4">
    <name type="scientific">Schizophyllum amplum</name>
    <dbReference type="NCBI Taxonomy" id="97359"/>
    <lineage>
        <taxon>Eukaryota</taxon>
        <taxon>Fungi</taxon>
        <taxon>Dikarya</taxon>
        <taxon>Basidiomycota</taxon>
        <taxon>Agaricomycotina</taxon>
        <taxon>Agaricomycetes</taxon>
        <taxon>Agaricomycetidae</taxon>
        <taxon>Agaricales</taxon>
        <taxon>Schizophyllaceae</taxon>
        <taxon>Schizophyllum</taxon>
    </lineage>
</organism>
<feature type="compositionally biased region" description="Low complexity" evidence="1">
    <location>
        <begin position="359"/>
        <end position="371"/>
    </location>
</feature>
<comment type="caution">
    <text evidence="3">The sequence shown here is derived from an EMBL/GenBank/DDBJ whole genome shotgun (WGS) entry which is preliminary data.</text>
</comment>
<dbReference type="PANTHER" id="PTHR47763">
    <property type="entry name" value="ALPHA-PROTEIN KINASE VWKA"/>
    <property type="match status" value="1"/>
</dbReference>
<dbReference type="CDD" id="cd00198">
    <property type="entry name" value="vWFA"/>
    <property type="match status" value="1"/>
</dbReference>
<feature type="region of interest" description="Disordered" evidence="1">
    <location>
        <begin position="342"/>
        <end position="371"/>
    </location>
</feature>
<dbReference type="OrthoDB" id="301415at2759"/>
<dbReference type="AlphaFoldDB" id="A0A550CH18"/>
<dbReference type="InterPro" id="IPR002035">
    <property type="entry name" value="VWF_A"/>
</dbReference>